<accession>A0ABQ6J9D7</accession>
<reference evidence="2" key="1">
    <citation type="journal article" date="2019" name="Int. J. Syst. Evol. Microbiol.">
        <title>The Global Catalogue of Microorganisms (GCM) 10K type strain sequencing project: providing services to taxonomists for standard genome sequencing and annotation.</title>
        <authorList>
            <consortium name="The Broad Institute Genomics Platform"/>
            <consortium name="The Broad Institute Genome Sequencing Center for Infectious Disease"/>
            <person name="Wu L."/>
            <person name="Ma J."/>
        </authorList>
    </citation>
    <scope>NUCLEOTIDE SEQUENCE [LARGE SCALE GENOMIC DNA]</scope>
    <source>
        <strain evidence="2">NBRC 108730</strain>
    </source>
</reference>
<sequence>MAPPAPRSPYPRCGGIVMVRRPPTRMPCRPVSQPLMTWPTPSLEVERLAAVPRAVELLAAGPRDADVVRADGAAGGRLLAVADDLVVEHELGGRVLLRDGDDGLLAVGHVLASQ</sequence>
<dbReference type="Proteomes" id="UP001157017">
    <property type="component" value="Unassembled WGS sequence"/>
</dbReference>
<dbReference type="EMBL" id="BSUZ01000001">
    <property type="protein sequence ID" value="GMA84777.1"/>
    <property type="molecule type" value="Genomic_DNA"/>
</dbReference>
<comment type="caution">
    <text evidence="1">The sequence shown here is derived from an EMBL/GenBank/DDBJ whole genome shotgun (WGS) entry which is preliminary data.</text>
</comment>
<evidence type="ECO:0000313" key="2">
    <source>
        <dbReference type="Proteomes" id="UP001157017"/>
    </source>
</evidence>
<organism evidence="1 2">
    <name type="scientific">Angustibacter aerolatus</name>
    <dbReference type="NCBI Taxonomy" id="1162965"/>
    <lineage>
        <taxon>Bacteria</taxon>
        <taxon>Bacillati</taxon>
        <taxon>Actinomycetota</taxon>
        <taxon>Actinomycetes</taxon>
        <taxon>Kineosporiales</taxon>
        <taxon>Kineosporiaceae</taxon>
    </lineage>
</organism>
<name>A0ABQ6J9D7_9ACTN</name>
<evidence type="ECO:0000313" key="1">
    <source>
        <dbReference type="EMBL" id="GMA84777.1"/>
    </source>
</evidence>
<keyword evidence="2" id="KW-1185">Reference proteome</keyword>
<protein>
    <submittedName>
        <fullName evidence="1">Uncharacterized protein</fullName>
    </submittedName>
</protein>
<proteinExistence type="predicted"/>
<gene>
    <name evidence="1" type="ORF">GCM10025868_00270</name>
</gene>